<feature type="region of interest" description="Disordered" evidence="1">
    <location>
        <begin position="333"/>
        <end position="405"/>
    </location>
</feature>
<protein>
    <submittedName>
        <fullName evidence="2">Uncharacterized protein</fullName>
    </submittedName>
</protein>
<evidence type="ECO:0000313" key="3">
    <source>
        <dbReference type="Proteomes" id="UP001190700"/>
    </source>
</evidence>
<name>A0AAE0L0P2_9CHLO</name>
<evidence type="ECO:0000313" key="2">
    <source>
        <dbReference type="EMBL" id="KAK3267410.1"/>
    </source>
</evidence>
<accession>A0AAE0L0P2</accession>
<proteinExistence type="predicted"/>
<organism evidence="2 3">
    <name type="scientific">Cymbomonas tetramitiformis</name>
    <dbReference type="NCBI Taxonomy" id="36881"/>
    <lineage>
        <taxon>Eukaryota</taxon>
        <taxon>Viridiplantae</taxon>
        <taxon>Chlorophyta</taxon>
        <taxon>Pyramimonadophyceae</taxon>
        <taxon>Pyramimonadales</taxon>
        <taxon>Pyramimonadaceae</taxon>
        <taxon>Cymbomonas</taxon>
    </lineage>
</organism>
<feature type="region of interest" description="Disordered" evidence="1">
    <location>
        <begin position="584"/>
        <end position="636"/>
    </location>
</feature>
<sequence length="636" mass="70233">MLWRCIERFTREQVAEAILQLVEELEARRVIESAREETVSRREMVEGLFRGIHVWQLDKPSPGDYYKYLYKYVTEGMTPGHAYLERSHIYSFAKAFLQARADARSAIEIWERLQGEGRDLDAFRLPRCLQDQPGTTRPFKWVKLHPLGLAYFRLGEAYQAEQNHPDQSWVDATKAFMRAVDLDHNVRDYQGSLSDAGSMLSNKQMSEVLNEVYNEAGKNLLTPLALGITDQPDGVNSMWRCEAKIRFPEAKPRDFTAKIRDLFRMSLAGHLDLPKLKVMIEGVRPPNMVAKDGLPLALEISFQVARRTVLQLRQPLTLHRNVWPERDMRSLHEADDARSSHEADDARSSHVADDARSSHVADDARSLHGADDARSSHAADDARSLHAADDARSSHAADDARSLHDANDARSLHAADDARSLHGADDARSSHEADDARSLHGADDARSSHAADDARSSHEADDARSLHGADDARSLHEADDARSSHAADDARSSHAADDARSLHEADDARSSHAADDARSSHEADDARSLHGADDARSLHAADDARSLHEADDARSSHEADDARSLHAADDARSLHAADDARSLHGADDARSLHGADDARSLHGADDARSSHEADDARSLHGADDARSLHEADDALS</sequence>
<gene>
    <name evidence="2" type="ORF">CYMTET_24024</name>
</gene>
<dbReference type="AlphaFoldDB" id="A0AAE0L0P2"/>
<feature type="region of interest" description="Disordered" evidence="1">
    <location>
        <begin position="418"/>
        <end position="567"/>
    </location>
</feature>
<comment type="caution">
    <text evidence="2">The sequence shown here is derived from an EMBL/GenBank/DDBJ whole genome shotgun (WGS) entry which is preliminary data.</text>
</comment>
<reference evidence="2 3" key="1">
    <citation type="journal article" date="2015" name="Genome Biol. Evol.">
        <title>Comparative Genomics of a Bacterivorous Green Alga Reveals Evolutionary Causalities and Consequences of Phago-Mixotrophic Mode of Nutrition.</title>
        <authorList>
            <person name="Burns J.A."/>
            <person name="Paasch A."/>
            <person name="Narechania A."/>
            <person name="Kim E."/>
        </authorList>
    </citation>
    <scope>NUCLEOTIDE SEQUENCE [LARGE SCALE GENOMIC DNA]</scope>
    <source>
        <strain evidence="2 3">PLY_AMNH</strain>
    </source>
</reference>
<keyword evidence="3" id="KW-1185">Reference proteome</keyword>
<dbReference type="EMBL" id="LGRX02012422">
    <property type="protein sequence ID" value="KAK3267410.1"/>
    <property type="molecule type" value="Genomic_DNA"/>
</dbReference>
<dbReference type="Proteomes" id="UP001190700">
    <property type="component" value="Unassembled WGS sequence"/>
</dbReference>
<evidence type="ECO:0000256" key="1">
    <source>
        <dbReference type="SAM" id="MobiDB-lite"/>
    </source>
</evidence>